<dbReference type="AlphaFoldDB" id="A0A3A9YMU5"/>
<evidence type="ECO:0000313" key="7">
    <source>
        <dbReference type="Proteomes" id="UP000272474"/>
    </source>
</evidence>
<dbReference type="InterPro" id="IPR011251">
    <property type="entry name" value="Luciferase-like_dom"/>
</dbReference>
<dbReference type="EC" id="1.-.-.-" evidence="6"/>
<dbReference type="NCBIfam" id="TIGR03619">
    <property type="entry name" value="F420_Rv2161c"/>
    <property type="match status" value="1"/>
</dbReference>
<dbReference type="EMBL" id="RBAL01000032">
    <property type="protein sequence ID" value="RKN36724.1"/>
    <property type="molecule type" value="Genomic_DNA"/>
</dbReference>
<keyword evidence="4" id="KW-0503">Monooxygenase</keyword>
<keyword evidence="1" id="KW-0285">Flavoprotein</keyword>
<dbReference type="Pfam" id="PF00296">
    <property type="entry name" value="Bac_luciferase"/>
    <property type="match status" value="1"/>
</dbReference>
<proteinExistence type="predicted"/>
<gene>
    <name evidence="6" type="ORF">D7294_29980</name>
</gene>
<dbReference type="InterPro" id="IPR050172">
    <property type="entry name" value="SsuD_RutA_monooxygenase"/>
</dbReference>
<dbReference type="GO" id="GO:0046306">
    <property type="term" value="P:alkanesulfonate catabolic process"/>
    <property type="evidence" value="ECO:0007669"/>
    <property type="project" value="TreeGrafter"/>
</dbReference>
<dbReference type="Proteomes" id="UP000272474">
    <property type="component" value="Unassembled WGS sequence"/>
</dbReference>
<keyword evidence="2" id="KW-0288">FMN</keyword>
<evidence type="ECO:0000256" key="4">
    <source>
        <dbReference type="ARBA" id="ARBA00023033"/>
    </source>
</evidence>
<dbReference type="InterPro" id="IPR019921">
    <property type="entry name" value="Lucif-like_OxRdtase_Rv2161c"/>
</dbReference>
<evidence type="ECO:0000256" key="1">
    <source>
        <dbReference type="ARBA" id="ARBA00022630"/>
    </source>
</evidence>
<sequence>MTIGIAPPFAGPWATPQNQLRVAQRAEELGYGSLWTLSRLLFPVGPDGEGEQDHFGQVFRQVCEPIVTLAYLASRTTRIRLGISAVVAPFYSPPVLAKQLIALDRVSGGRLDVGAAQGWSPEEFLAAGVPFERRLGRTLEYVTVLREMWENEIAAFDGEFAHLPRVLVRPRPVQRTLPLLLGGSGDKAWRRAGRLGSGWVGPAFVTREEVARAAELVREGAESAGKDPDAARIVVRAAAFVRPGGQPGRQLFNGSLEEIAADLAEMRELGATEVFADFNFDYEVVGPHTDPAASMDLIEHALEVLAPTSFASPAAA</sequence>
<dbReference type="OrthoDB" id="3206024at2"/>
<dbReference type="PANTHER" id="PTHR42847:SF4">
    <property type="entry name" value="ALKANESULFONATE MONOOXYGENASE-RELATED"/>
    <property type="match status" value="1"/>
</dbReference>
<keyword evidence="7" id="KW-1185">Reference proteome</keyword>
<evidence type="ECO:0000259" key="5">
    <source>
        <dbReference type="Pfam" id="PF00296"/>
    </source>
</evidence>
<evidence type="ECO:0000256" key="3">
    <source>
        <dbReference type="ARBA" id="ARBA00023002"/>
    </source>
</evidence>
<dbReference type="GO" id="GO:0008726">
    <property type="term" value="F:alkanesulfonate monooxygenase activity"/>
    <property type="evidence" value="ECO:0007669"/>
    <property type="project" value="TreeGrafter"/>
</dbReference>
<reference evidence="6 7" key="1">
    <citation type="journal article" date="2014" name="Int. J. Syst. Evol. Microbiol.">
        <title>Streptomyces hoynatensis sp. nov., isolated from deep marine sediment.</title>
        <authorList>
            <person name="Veyisoglu A."/>
            <person name="Sahin N."/>
        </authorList>
    </citation>
    <scope>NUCLEOTIDE SEQUENCE [LARGE SCALE GENOMIC DNA]</scope>
    <source>
        <strain evidence="6 7">KCTC 29097</strain>
    </source>
</reference>
<evidence type="ECO:0000256" key="2">
    <source>
        <dbReference type="ARBA" id="ARBA00022643"/>
    </source>
</evidence>
<dbReference type="SUPFAM" id="SSF51679">
    <property type="entry name" value="Bacterial luciferase-like"/>
    <property type="match status" value="1"/>
</dbReference>
<dbReference type="PANTHER" id="PTHR42847">
    <property type="entry name" value="ALKANESULFONATE MONOOXYGENASE"/>
    <property type="match status" value="1"/>
</dbReference>
<dbReference type="InterPro" id="IPR036661">
    <property type="entry name" value="Luciferase-like_sf"/>
</dbReference>
<organism evidence="6 7">
    <name type="scientific">Streptomyces hoynatensis</name>
    <dbReference type="NCBI Taxonomy" id="1141874"/>
    <lineage>
        <taxon>Bacteria</taxon>
        <taxon>Bacillati</taxon>
        <taxon>Actinomycetota</taxon>
        <taxon>Actinomycetes</taxon>
        <taxon>Kitasatosporales</taxon>
        <taxon>Streptomycetaceae</taxon>
        <taxon>Streptomyces</taxon>
    </lineage>
</organism>
<comment type="caution">
    <text evidence="6">The sequence shown here is derived from an EMBL/GenBank/DDBJ whole genome shotgun (WGS) entry which is preliminary data.</text>
</comment>
<keyword evidence="3 6" id="KW-0560">Oxidoreductase</keyword>
<dbReference type="Gene3D" id="3.20.20.30">
    <property type="entry name" value="Luciferase-like domain"/>
    <property type="match status" value="1"/>
</dbReference>
<feature type="domain" description="Luciferase-like" evidence="5">
    <location>
        <begin position="15"/>
        <end position="243"/>
    </location>
</feature>
<protein>
    <submittedName>
        <fullName evidence="6">TIGR03619 family F420-dependent LLM class oxidoreductase</fullName>
        <ecNumber evidence="6">1.-.-.-</ecNumber>
    </submittedName>
</protein>
<name>A0A3A9YMU5_9ACTN</name>
<accession>A0A3A9YMU5</accession>
<evidence type="ECO:0000313" key="6">
    <source>
        <dbReference type="EMBL" id="RKN36724.1"/>
    </source>
</evidence>